<evidence type="ECO:0000256" key="2">
    <source>
        <dbReference type="ARBA" id="ARBA00022884"/>
    </source>
</evidence>
<proteinExistence type="inferred from homology"/>
<accession>A0ABT1MF87</accession>
<dbReference type="Gene3D" id="3.30.70.1900">
    <property type="match status" value="1"/>
</dbReference>
<dbReference type="InterPro" id="IPR045747">
    <property type="entry name" value="CRISPR-assoc_prot_Cas6_N_sf"/>
</dbReference>
<comment type="caution">
    <text evidence="5">The sequence shown here is derived from an EMBL/GenBank/DDBJ whole genome shotgun (WGS) entry which is preliminary data.</text>
</comment>
<keyword evidence="6" id="KW-1185">Reference proteome</keyword>
<organism evidence="5 6">
    <name type="scientific">Coprobacter tertius</name>
    <dbReference type="NCBI Taxonomy" id="2944915"/>
    <lineage>
        <taxon>Bacteria</taxon>
        <taxon>Pseudomonadati</taxon>
        <taxon>Bacteroidota</taxon>
        <taxon>Bacteroidia</taxon>
        <taxon>Bacteroidales</taxon>
        <taxon>Barnesiellaceae</taxon>
        <taxon>Coprobacter</taxon>
    </lineage>
</organism>
<dbReference type="PANTHER" id="PTHR36984">
    <property type="entry name" value="CRISPR-ASSOCIATED ENDORIBONUCLEASE CAS6 1"/>
    <property type="match status" value="1"/>
</dbReference>
<keyword evidence="3" id="KW-0051">Antiviral defense</keyword>
<keyword evidence="2" id="KW-0694">RNA-binding</keyword>
<feature type="domain" description="CRISPR associated protein Cas6 C-terminal" evidence="4">
    <location>
        <begin position="134"/>
        <end position="255"/>
    </location>
</feature>
<evidence type="ECO:0000256" key="3">
    <source>
        <dbReference type="ARBA" id="ARBA00023118"/>
    </source>
</evidence>
<dbReference type="Gene3D" id="3.30.70.1890">
    <property type="match status" value="1"/>
</dbReference>
<dbReference type="InterPro" id="IPR010156">
    <property type="entry name" value="CRISPR-assoc_prot_Cas6"/>
</dbReference>
<gene>
    <name evidence="5" type="primary">cas6</name>
    <name evidence="5" type="ORF">NMU02_02735</name>
</gene>
<evidence type="ECO:0000313" key="5">
    <source>
        <dbReference type="EMBL" id="MCP9611009.1"/>
    </source>
</evidence>
<reference evidence="5 6" key="1">
    <citation type="submission" date="2022-07" db="EMBL/GenBank/DDBJ databases">
        <title>Fecal culturing of patients with breast cancer.</title>
        <authorList>
            <person name="Teng N.M.Y."/>
            <person name="Kiu R."/>
            <person name="Evans R."/>
            <person name="Baker D.J."/>
            <person name="Zenner C."/>
            <person name="Robinson S.D."/>
            <person name="Hall L.J."/>
        </authorList>
    </citation>
    <scope>NUCLEOTIDE SEQUENCE [LARGE SCALE GENOMIC DNA]</scope>
    <source>
        <strain evidence="5 6">LH1063</strain>
    </source>
</reference>
<dbReference type="PANTHER" id="PTHR36984:SF1">
    <property type="entry name" value="CRISPR-ASSOCIATED ENDORIBONUCLEASE CAS6 1"/>
    <property type="match status" value="1"/>
</dbReference>
<comment type="similarity">
    <text evidence="1">Belongs to the CRISPR-associated protein Cas6/Cse3/CasE family.</text>
</comment>
<evidence type="ECO:0000256" key="1">
    <source>
        <dbReference type="ARBA" id="ARBA00005937"/>
    </source>
</evidence>
<dbReference type="RefSeq" id="WP_255025656.1">
    <property type="nucleotide sequence ID" value="NZ_JANDHW010000002.1"/>
</dbReference>
<dbReference type="NCBIfam" id="TIGR01877">
    <property type="entry name" value="cas_cas6"/>
    <property type="match status" value="1"/>
</dbReference>
<dbReference type="CDD" id="cd21140">
    <property type="entry name" value="Cas6_I-like"/>
    <property type="match status" value="1"/>
</dbReference>
<evidence type="ECO:0000259" key="4">
    <source>
        <dbReference type="Pfam" id="PF01881"/>
    </source>
</evidence>
<name>A0ABT1MF87_9BACT</name>
<protein>
    <submittedName>
        <fullName evidence="5">CRISPR-associated endoribonuclease Cas6</fullName>
    </submittedName>
</protein>
<dbReference type="Proteomes" id="UP001205603">
    <property type="component" value="Unassembled WGS sequence"/>
</dbReference>
<dbReference type="EMBL" id="JANDHW010000002">
    <property type="protein sequence ID" value="MCP9611009.1"/>
    <property type="molecule type" value="Genomic_DNA"/>
</dbReference>
<sequence length="257" mass="30155">MRFKLILSVKPENFGNILPVSYQYELSSCVHRKLTDNVELYGDWLRMNGFLPEMNTKYRLFSISNFYIPRIKVEVDRLYILAKRVQLWISFLPERGTAELLNHLFLGQTLLIGDRHSKVEFLVDEIIQNEMPDFTQTMNYLSLSPIVLANVRPNRSLEYIGPECPEYSQAFIQTILDKYAYFYRKEYASDFNFDLELLTPAKRKGIFIKRFTADETKIIGYMYKFKLTLPPVLHRLIYNTGLGEKVNLGFGCVEVLK</sequence>
<evidence type="ECO:0000313" key="6">
    <source>
        <dbReference type="Proteomes" id="UP001205603"/>
    </source>
</evidence>
<dbReference type="Pfam" id="PF01881">
    <property type="entry name" value="Cas_Cas6_C"/>
    <property type="match status" value="1"/>
</dbReference>
<dbReference type="InterPro" id="IPR049435">
    <property type="entry name" value="Cas_Cas6_C"/>
</dbReference>